<dbReference type="Pfam" id="PF12937">
    <property type="entry name" value="F-box-like"/>
    <property type="match status" value="1"/>
</dbReference>
<feature type="non-terminal residue" evidence="3">
    <location>
        <position position="124"/>
    </location>
</feature>
<dbReference type="Gene3D" id="3.80.10.10">
    <property type="entry name" value="Ribonuclease Inhibitor"/>
    <property type="match status" value="1"/>
</dbReference>
<dbReference type="InterPro" id="IPR036047">
    <property type="entry name" value="F-box-like_dom_sf"/>
</dbReference>
<dbReference type="SMART" id="SM00256">
    <property type="entry name" value="FBOX"/>
    <property type="match status" value="1"/>
</dbReference>
<evidence type="ECO:0000313" key="3">
    <source>
        <dbReference type="EMBL" id="KAL0175567.1"/>
    </source>
</evidence>
<feature type="region of interest" description="Disordered" evidence="1">
    <location>
        <begin position="1"/>
        <end position="41"/>
    </location>
</feature>
<accession>A0ABD0PNR9</accession>
<sequence length="124" mass="14617">MKRGRSKCQSFTPSEGRSKRHRSVAPTYVQTGSSASQKPTEEMWGNLPHHVVLHIFQYLSLVDRARASSVCRRWNDVFHIPDLWRRFEFELNQPATSYLRSTHPDLIQQIIKRHAQHLQYVSFK</sequence>
<gene>
    <name evidence="3" type="ORF">M9458_027897</name>
</gene>
<evidence type="ECO:0000313" key="4">
    <source>
        <dbReference type="Proteomes" id="UP001529510"/>
    </source>
</evidence>
<dbReference type="InterPro" id="IPR032675">
    <property type="entry name" value="LRR_dom_sf"/>
</dbReference>
<organism evidence="3 4">
    <name type="scientific">Cirrhinus mrigala</name>
    <name type="common">Mrigala</name>
    <dbReference type="NCBI Taxonomy" id="683832"/>
    <lineage>
        <taxon>Eukaryota</taxon>
        <taxon>Metazoa</taxon>
        <taxon>Chordata</taxon>
        <taxon>Craniata</taxon>
        <taxon>Vertebrata</taxon>
        <taxon>Euteleostomi</taxon>
        <taxon>Actinopterygii</taxon>
        <taxon>Neopterygii</taxon>
        <taxon>Teleostei</taxon>
        <taxon>Ostariophysi</taxon>
        <taxon>Cypriniformes</taxon>
        <taxon>Cyprinidae</taxon>
        <taxon>Labeoninae</taxon>
        <taxon>Labeonini</taxon>
        <taxon>Cirrhinus</taxon>
    </lineage>
</organism>
<dbReference type="EMBL" id="JAMKFB020000014">
    <property type="protein sequence ID" value="KAL0175567.1"/>
    <property type="molecule type" value="Genomic_DNA"/>
</dbReference>
<dbReference type="Proteomes" id="UP001529510">
    <property type="component" value="Unassembled WGS sequence"/>
</dbReference>
<dbReference type="SUPFAM" id="SSF81383">
    <property type="entry name" value="F-box domain"/>
    <property type="match status" value="1"/>
</dbReference>
<dbReference type="FunFam" id="1.20.1280.50:FF:000005">
    <property type="entry name" value="F-box/LRR-repeat protein 3 isoform X1"/>
    <property type="match status" value="1"/>
</dbReference>
<dbReference type="PANTHER" id="PTHR20933:SF4">
    <property type="entry name" value="F-BOX INVOLVED IN POLYQ PATHOGENESIS, ISOFORM A"/>
    <property type="match status" value="1"/>
</dbReference>
<protein>
    <recommendedName>
        <fullName evidence="2">F-box domain-containing protein</fullName>
    </recommendedName>
</protein>
<keyword evidence="4" id="KW-1185">Reference proteome</keyword>
<dbReference type="PROSITE" id="PS50181">
    <property type="entry name" value="FBOX"/>
    <property type="match status" value="1"/>
</dbReference>
<name>A0ABD0PNR9_CIRMR</name>
<reference evidence="3 4" key="1">
    <citation type="submission" date="2024-05" db="EMBL/GenBank/DDBJ databases">
        <title>Genome sequencing and assembly of Indian major carp, Cirrhinus mrigala (Hamilton, 1822).</title>
        <authorList>
            <person name="Mohindra V."/>
            <person name="Chowdhury L.M."/>
            <person name="Lal K."/>
            <person name="Jena J.K."/>
        </authorList>
    </citation>
    <scope>NUCLEOTIDE SEQUENCE [LARGE SCALE GENOMIC DNA]</scope>
    <source>
        <strain evidence="3">CM1030</strain>
        <tissue evidence="3">Blood</tissue>
    </source>
</reference>
<proteinExistence type="predicted"/>
<feature type="compositionally biased region" description="Polar residues" evidence="1">
    <location>
        <begin position="28"/>
        <end position="38"/>
    </location>
</feature>
<dbReference type="AlphaFoldDB" id="A0ABD0PNR9"/>
<evidence type="ECO:0000256" key="1">
    <source>
        <dbReference type="SAM" id="MobiDB-lite"/>
    </source>
</evidence>
<dbReference type="PANTHER" id="PTHR20933">
    <property type="entry name" value="F-BOX ONLY PROTEIN 33"/>
    <property type="match status" value="1"/>
</dbReference>
<feature type="domain" description="F-box" evidence="2">
    <location>
        <begin position="41"/>
        <end position="87"/>
    </location>
</feature>
<dbReference type="Gene3D" id="1.20.1280.50">
    <property type="match status" value="1"/>
</dbReference>
<dbReference type="InterPro" id="IPR001810">
    <property type="entry name" value="F-box_dom"/>
</dbReference>
<evidence type="ECO:0000259" key="2">
    <source>
        <dbReference type="PROSITE" id="PS50181"/>
    </source>
</evidence>
<comment type="caution">
    <text evidence="3">The sequence shown here is derived from an EMBL/GenBank/DDBJ whole genome shotgun (WGS) entry which is preliminary data.</text>
</comment>